<reference evidence="2 3" key="1">
    <citation type="submission" date="2013-03" db="EMBL/GenBank/DDBJ databases">
        <authorList>
            <person name="Le V."/>
        </authorList>
    </citation>
    <scope>NUCLEOTIDE SEQUENCE [LARGE SCALE GENOMIC DNA]</scope>
    <source>
        <strain evidence="2 3">BiD32</strain>
    </source>
</reference>
<comment type="caution">
    <text evidence="2">The sequence shown here is derived from an EMBL/GenBank/DDBJ whole genome shotgun (WGS) entry which is preliminary data.</text>
</comment>
<evidence type="ECO:0008006" key="4">
    <source>
        <dbReference type="Google" id="ProtNLM"/>
    </source>
</evidence>
<dbReference type="AlphaFoldDB" id="N1MUG8"/>
<name>N1MUG8_9SPHN</name>
<keyword evidence="3" id="KW-1185">Reference proteome</keyword>
<feature type="signal peptide" evidence="1">
    <location>
        <begin position="1"/>
        <end position="17"/>
    </location>
</feature>
<sequence>MSLVAALMLATATGAVPAPVALQLACVEGDRVAAGLLRQRLAERGARSAGCRVHVRMVSSSAMAKESFRIERQGDDIIIRAKATRGLVYAAGWILRHADGLQLKLDASVVEQPRQAVRGTQIGYRFKNNSYDAWTIAMLRRRIEDFALWGVNRIQIIAPRSDDAPTSPLMPVPPEKAVTAMAQAATALGLDVAIFYPALDDYDGGAADAAEAGRLDALLRSLPKVDALYIPGGDPGHTPPDRLFPLAQRLAGVLRARFPRAELLLSTQGFDAAGLDTFYAQLAKRPRWLSGIFVGPQTRESVAMHLRRIGGQYPVELYPDTAHAMQAQLPVPDWHPAFALTQGRETVNPRPAAMRAAFDHLSPGTSGAVTYSEGVNDDWNVHQWLALGWKADSEPNIATQYSRFYIGDPAFAAIPAMLEANWRGDPADNVGIDATLDAVDRIKSTSWQADLYRYRAVYDALVRARLTGARARQAEALYALRQAPGVGPDAAVAGARFAYARMDMKRVAALYERLVVLADQLRAKAGVQLSVERHGASHWRRGANLDRAMIDLNDRVAVERDMQAALALPNPAERTKALVAIGDRWGMADFALYDDLGDPGNEPHLVRGPGYPDDPQLWRSAIDGVAAHSPNEGWRMAELSYAEALYEQPLTLHYEGLEKGRAYRLRYTWAGEDYVLPLTLTANGVPLPAPSTRSSNPQRVELAIPQVLTAGGTLDLGWTRPPGIGGGGRGRQIAEVWLIPQPLNQAALAGATP</sequence>
<keyword evidence="1" id="KW-0732">Signal</keyword>
<proteinExistence type="predicted"/>
<feature type="chain" id="PRO_5004108975" description="Beta-hexosaminidase bacterial type N-terminal domain-containing protein" evidence="1">
    <location>
        <begin position="18"/>
        <end position="753"/>
    </location>
</feature>
<dbReference type="RefSeq" id="WP_006962461.1">
    <property type="nucleotide sequence ID" value="NZ_CAVK010000183.1"/>
</dbReference>
<evidence type="ECO:0000256" key="1">
    <source>
        <dbReference type="SAM" id="SignalP"/>
    </source>
</evidence>
<evidence type="ECO:0000313" key="2">
    <source>
        <dbReference type="EMBL" id="CCW19262.1"/>
    </source>
</evidence>
<evidence type="ECO:0000313" key="3">
    <source>
        <dbReference type="Proteomes" id="UP000013201"/>
    </source>
</evidence>
<reference evidence="3" key="2">
    <citation type="submission" date="2013-04" db="EMBL/GenBank/DDBJ databases">
        <title>Bisphenol A degrading Sphingobium sp. strain BiD32.</title>
        <authorList>
            <person name="Nielsen J.L."/>
            <person name="Zhou N.A."/>
            <person name="Kjeldal H."/>
        </authorList>
    </citation>
    <scope>NUCLEOTIDE SEQUENCE [LARGE SCALE GENOMIC DNA]</scope>
    <source>
        <strain evidence="3">BiD32</strain>
    </source>
</reference>
<dbReference type="Proteomes" id="UP000013201">
    <property type="component" value="Unassembled WGS sequence"/>
</dbReference>
<gene>
    <name evidence="2" type="ORF">EBBID32_36280</name>
</gene>
<dbReference type="EMBL" id="CAVK010000183">
    <property type="protein sequence ID" value="CCW19262.1"/>
    <property type="molecule type" value="Genomic_DNA"/>
</dbReference>
<protein>
    <recommendedName>
        <fullName evidence="4">Beta-hexosaminidase bacterial type N-terminal domain-containing protein</fullName>
    </recommendedName>
</protein>
<organism evidence="2 3">
    <name type="scientific">Sphingobium indicum BiD32</name>
    <dbReference type="NCBI Taxonomy" id="1301087"/>
    <lineage>
        <taxon>Bacteria</taxon>
        <taxon>Pseudomonadati</taxon>
        <taxon>Pseudomonadota</taxon>
        <taxon>Alphaproteobacteria</taxon>
        <taxon>Sphingomonadales</taxon>
        <taxon>Sphingomonadaceae</taxon>
        <taxon>Sphingobium</taxon>
    </lineage>
</organism>
<accession>N1MUG8</accession>